<dbReference type="EMBL" id="KV423955">
    <property type="protein sequence ID" value="KZT58138.1"/>
    <property type="molecule type" value="Genomic_DNA"/>
</dbReference>
<keyword evidence="3" id="KW-1185">Reference proteome</keyword>
<protein>
    <submittedName>
        <fullName evidence="2">Uncharacterized protein</fullName>
    </submittedName>
</protein>
<feature type="compositionally biased region" description="Polar residues" evidence="1">
    <location>
        <begin position="126"/>
        <end position="135"/>
    </location>
</feature>
<feature type="region of interest" description="Disordered" evidence="1">
    <location>
        <begin position="197"/>
        <end position="339"/>
    </location>
</feature>
<gene>
    <name evidence="2" type="ORF">CALCODRAFT_495423</name>
</gene>
<sequence>MLAASSRRSSTFSLPHPPPPQAFNPGPPPSGPKLTRRLSKRKWVHRDAQSLPPTSAPQSDYEHEHDRGWSGGRDLEGELEDLPRLVREHARVGELEKGTRWLERESLELKRTLSEWGESAGEELVPSTSNEQGGSTRVRALLRPKPARQQLAEQSHARAHGLHRCAVASGERALQDAFLAGRMTIDQYDASVQYLHENDRLPPSPKNPRKPPPGEAPHTLSLPAATSFRVSRPPSSRVASRAPSPSSSSLSLSSVDLPASLAHSPLTASHFPPRPPATRAQGSNRTIGPHTCTYAREGERGRSMVGAGSARGRGRFYVANPSPSPSPTSSEEDLPGVRR</sequence>
<feature type="compositionally biased region" description="Basic residues" evidence="1">
    <location>
        <begin position="34"/>
        <end position="44"/>
    </location>
</feature>
<accession>A0A165GJ63</accession>
<feature type="compositionally biased region" description="Low complexity" evidence="1">
    <location>
        <begin position="229"/>
        <end position="262"/>
    </location>
</feature>
<evidence type="ECO:0000256" key="1">
    <source>
        <dbReference type="SAM" id="MobiDB-lite"/>
    </source>
</evidence>
<feature type="region of interest" description="Disordered" evidence="1">
    <location>
        <begin position="1"/>
        <end position="79"/>
    </location>
</feature>
<evidence type="ECO:0000313" key="3">
    <source>
        <dbReference type="Proteomes" id="UP000076842"/>
    </source>
</evidence>
<proteinExistence type="predicted"/>
<feature type="region of interest" description="Disordered" evidence="1">
    <location>
        <begin position="115"/>
        <end position="136"/>
    </location>
</feature>
<dbReference type="AlphaFoldDB" id="A0A165GJ63"/>
<organism evidence="2 3">
    <name type="scientific">Calocera cornea HHB12733</name>
    <dbReference type="NCBI Taxonomy" id="1353952"/>
    <lineage>
        <taxon>Eukaryota</taxon>
        <taxon>Fungi</taxon>
        <taxon>Dikarya</taxon>
        <taxon>Basidiomycota</taxon>
        <taxon>Agaricomycotina</taxon>
        <taxon>Dacrymycetes</taxon>
        <taxon>Dacrymycetales</taxon>
        <taxon>Dacrymycetaceae</taxon>
        <taxon>Calocera</taxon>
    </lineage>
</organism>
<dbReference type="InParanoid" id="A0A165GJ63"/>
<evidence type="ECO:0000313" key="2">
    <source>
        <dbReference type="EMBL" id="KZT58138.1"/>
    </source>
</evidence>
<feature type="compositionally biased region" description="Basic and acidic residues" evidence="1">
    <location>
        <begin position="60"/>
        <end position="79"/>
    </location>
</feature>
<feature type="compositionally biased region" description="Pro residues" evidence="1">
    <location>
        <begin position="202"/>
        <end position="215"/>
    </location>
</feature>
<name>A0A165GJ63_9BASI</name>
<feature type="compositionally biased region" description="Pro residues" evidence="1">
    <location>
        <begin position="15"/>
        <end position="31"/>
    </location>
</feature>
<feature type="compositionally biased region" description="Acidic residues" evidence="1">
    <location>
        <begin position="330"/>
        <end position="339"/>
    </location>
</feature>
<reference evidence="2 3" key="1">
    <citation type="journal article" date="2016" name="Mol. Biol. Evol.">
        <title>Comparative Genomics of Early-Diverging Mushroom-Forming Fungi Provides Insights into the Origins of Lignocellulose Decay Capabilities.</title>
        <authorList>
            <person name="Nagy L.G."/>
            <person name="Riley R."/>
            <person name="Tritt A."/>
            <person name="Adam C."/>
            <person name="Daum C."/>
            <person name="Floudas D."/>
            <person name="Sun H."/>
            <person name="Yadav J.S."/>
            <person name="Pangilinan J."/>
            <person name="Larsson K.H."/>
            <person name="Matsuura K."/>
            <person name="Barry K."/>
            <person name="Labutti K."/>
            <person name="Kuo R."/>
            <person name="Ohm R.A."/>
            <person name="Bhattacharya S.S."/>
            <person name="Shirouzu T."/>
            <person name="Yoshinaga Y."/>
            <person name="Martin F.M."/>
            <person name="Grigoriev I.V."/>
            <person name="Hibbett D.S."/>
        </authorList>
    </citation>
    <scope>NUCLEOTIDE SEQUENCE [LARGE SCALE GENOMIC DNA]</scope>
    <source>
        <strain evidence="2 3">HHB12733</strain>
    </source>
</reference>
<feature type="compositionally biased region" description="Polar residues" evidence="1">
    <location>
        <begin position="1"/>
        <end position="13"/>
    </location>
</feature>
<dbReference type="OrthoDB" id="10510369at2759"/>
<dbReference type="Proteomes" id="UP000076842">
    <property type="component" value="Unassembled WGS sequence"/>
</dbReference>